<feature type="compositionally biased region" description="Polar residues" evidence="1">
    <location>
        <begin position="117"/>
        <end position="127"/>
    </location>
</feature>
<feature type="region of interest" description="Disordered" evidence="1">
    <location>
        <begin position="91"/>
        <end position="127"/>
    </location>
</feature>
<dbReference type="EMBL" id="JAACFV010000076">
    <property type="protein sequence ID" value="KAF7507006.1"/>
    <property type="molecule type" value="Genomic_DNA"/>
</dbReference>
<proteinExistence type="predicted"/>
<evidence type="ECO:0000256" key="1">
    <source>
        <dbReference type="SAM" id="MobiDB-lite"/>
    </source>
</evidence>
<gene>
    <name evidence="2" type="ORF">GJ744_011030</name>
</gene>
<comment type="caution">
    <text evidence="2">The sequence shown here is derived from an EMBL/GenBank/DDBJ whole genome shotgun (WGS) entry which is preliminary data.</text>
</comment>
<sequence length="256" mass="27393">MIYASILSGNKQPTILLTVSKTFVSKLWAGFKRPKTVLAKHLNVNKRLRKLMSLRRPQSALDVTNTASPTSEPNPFPPIVQETAVEILNPPVPHFATSTSTSSSLSLSSQPGGPANASRTTITGQPQNIIGVVDGQFRAELRQSTSFSEATTLQNSGVVNDSSSDRQSTGRLLTPTDSARGSISDTSNVVVPPASSQHLRMSMQRLHINTQHLNVPVSDDEDSQSTVRGRSSSAASDVDFVGVGVHFDESPGSLQF</sequence>
<reference evidence="2" key="1">
    <citation type="submission" date="2020-02" db="EMBL/GenBank/DDBJ databases">
        <authorList>
            <person name="Palmer J.M."/>
        </authorList>
    </citation>
    <scope>NUCLEOTIDE SEQUENCE</scope>
    <source>
        <strain evidence="2">EPUS1.4</strain>
        <tissue evidence="2">Thallus</tissue>
    </source>
</reference>
<feature type="compositionally biased region" description="Low complexity" evidence="1">
    <location>
        <begin position="97"/>
        <end position="109"/>
    </location>
</feature>
<name>A0A8H7AH71_9EURO</name>
<keyword evidence="3" id="KW-1185">Reference proteome</keyword>
<dbReference type="OrthoDB" id="10414986at2759"/>
<organism evidence="2 3">
    <name type="scientific">Endocarpon pusillum</name>
    <dbReference type="NCBI Taxonomy" id="364733"/>
    <lineage>
        <taxon>Eukaryota</taxon>
        <taxon>Fungi</taxon>
        <taxon>Dikarya</taxon>
        <taxon>Ascomycota</taxon>
        <taxon>Pezizomycotina</taxon>
        <taxon>Eurotiomycetes</taxon>
        <taxon>Chaetothyriomycetidae</taxon>
        <taxon>Verrucariales</taxon>
        <taxon>Verrucariaceae</taxon>
        <taxon>Endocarpon</taxon>
    </lineage>
</organism>
<evidence type="ECO:0000313" key="3">
    <source>
        <dbReference type="Proteomes" id="UP000606974"/>
    </source>
</evidence>
<evidence type="ECO:0000313" key="2">
    <source>
        <dbReference type="EMBL" id="KAF7507006.1"/>
    </source>
</evidence>
<feature type="region of interest" description="Disordered" evidence="1">
    <location>
        <begin position="152"/>
        <end position="187"/>
    </location>
</feature>
<protein>
    <submittedName>
        <fullName evidence="2">Uncharacterized protein</fullName>
    </submittedName>
</protein>
<dbReference type="AlphaFoldDB" id="A0A8H7AH71"/>
<dbReference type="Proteomes" id="UP000606974">
    <property type="component" value="Unassembled WGS sequence"/>
</dbReference>
<accession>A0A8H7AH71</accession>